<dbReference type="EMBL" id="CP038151">
    <property type="protein sequence ID" value="QBR02858.1"/>
    <property type="molecule type" value="Genomic_DNA"/>
</dbReference>
<feature type="compositionally biased region" description="Polar residues" evidence="2">
    <location>
        <begin position="936"/>
        <end position="945"/>
    </location>
</feature>
<dbReference type="Gene3D" id="3.55.50.10">
    <property type="entry name" value="Baseplate protein-like domains"/>
    <property type="match status" value="1"/>
</dbReference>
<dbReference type="SUPFAM" id="SSF69349">
    <property type="entry name" value="Phage fibre proteins"/>
    <property type="match status" value="1"/>
</dbReference>
<name>A0A4P7D4C0_9BURK</name>
<dbReference type="Pfam" id="PF05954">
    <property type="entry name" value="Phage_GPD"/>
    <property type="match status" value="1"/>
</dbReference>
<evidence type="ECO:0000313" key="7">
    <source>
        <dbReference type="Proteomes" id="UP000295727"/>
    </source>
</evidence>
<dbReference type="OrthoDB" id="1907165at2"/>
<dbReference type="KEGG" id="ppai:E1956_37285"/>
<accession>A0A4P7D4C0</accession>
<feature type="region of interest" description="Disordered" evidence="2">
    <location>
        <begin position="659"/>
        <end position="687"/>
    </location>
</feature>
<dbReference type="Gene3D" id="2.30.110.50">
    <property type="match status" value="1"/>
</dbReference>
<dbReference type="Pfam" id="PF04717">
    <property type="entry name" value="Phage_base_V"/>
    <property type="match status" value="1"/>
</dbReference>
<feature type="domain" description="DUF2345" evidence="4">
    <location>
        <begin position="704"/>
        <end position="851"/>
    </location>
</feature>
<evidence type="ECO:0000259" key="5">
    <source>
        <dbReference type="Pfam" id="PF13296"/>
    </source>
</evidence>
<organism evidence="6 7">
    <name type="scientific">Paraburkholderia pallida</name>
    <dbReference type="NCBI Taxonomy" id="2547399"/>
    <lineage>
        <taxon>Bacteria</taxon>
        <taxon>Pseudomonadati</taxon>
        <taxon>Pseudomonadota</taxon>
        <taxon>Betaproteobacteria</taxon>
        <taxon>Burkholderiales</taxon>
        <taxon>Burkholderiaceae</taxon>
        <taxon>Paraburkholderia</taxon>
    </lineage>
</organism>
<evidence type="ECO:0000256" key="2">
    <source>
        <dbReference type="SAM" id="MobiDB-lite"/>
    </source>
</evidence>
<evidence type="ECO:0000259" key="3">
    <source>
        <dbReference type="Pfam" id="PF04717"/>
    </source>
</evidence>
<dbReference type="Gene3D" id="4.10.220.110">
    <property type="match status" value="1"/>
</dbReference>
<dbReference type="AlphaFoldDB" id="A0A4P7D4C0"/>
<evidence type="ECO:0000259" key="4">
    <source>
        <dbReference type="Pfam" id="PF10106"/>
    </source>
</evidence>
<feature type="domain" description="Putative type VI secretion system Rhs element associated Vgr" evidence="5">
    <location>
        <begin position="568"/>
        <end position="671"/>
    </location>
</feature>
<feature type="compositionally biased region" description="Polar residues" evidence="2">
    <location>
        <begin position="675"/>
        <end position="687"/>
    </location>
</feature>
<feature type="domain" description="Gp5/Type VI secretion system Vgr protein OB-fold" evidence="3">
    <location>
        <begin position="475"/>
        <end position="538"/>
    </location>
</feature>
<proteinExistence type="inferred from homology"/>
<dbReference type="InterPro" id="IPR018769">
    <property type="entry name" value="VgrG2_DUF2345"/>
</dbReference>
<dbReference type="SUPFAM" id="SSF69255">
    <property type="entry name" value="gp5 N-terminal domain-like"/>
    <property type="match status" value="1"/>
</dbReference>
<comment type="similarity">
    <text evidence="1">Belongs to the VgrG protein family.</text>
</comment>
<dbReference type="Proteomes" id="UP000295727">
    <property type="component" value="Chromosome 4"/>
</dbReference>
<gene>
    <name evidence="6" type="ORF">E1956_37285</name>
</gene>
<dbReference type="InterPro" id="IPR017847">
    <property type="entry name" value="T6SS_RhsGE_Vgr_subset"/>
</dbReference>
<dbReference type="Pfam" id="PF10106">
    <property type="entry name" value="DUF2345"/>
    <property type="match status" value="1"/>
</dbReference>
<keyword evidence="7" id="KW-1185">Reference proteome</keyword>
<dbReference type="NCBIfam" id="TIGR01646">
    <property type="entry name" value="vgr_GE"/>
    <property type="match status" value="1"/>
</dbReference>
<sequence length="1265" mass="141717">MRRDAARGVVIMWPDYVCTLRNYFSPVRMRGPELPERVVVLEWRKRQKEFRQDVLLPRRVWGTEAIGQLFEYHIEAYCSVHDPKYFGNDDYEIDLDAIKGTQITLIFSDAYEKEHRRYWPLTKRDRTGEREISGMVESAEIASAEGDALVYQFVIRPWWWRATLCMNSRVFVGMDAAIPNILRNVLSKYSNDIEFRFNQGLDPRHNAFRRAFIRQAWETDWDFCMRLCEEFGYLVWFEHHDEKHVLVIADNTRGCQEQSLPYDTLEYRPEGGHHQRVHIADLSWRTSVAVEKITVTDHSYISPRLSRNSLSYRAQYSVKGEDESQTNFHGRLQSYEPAEYAQPDTYNHDGRDAEDWEADAQHLARVKLEAQRGQRKRVRGRGELSGLEIGKTFALTDHPYDNANGDYLVLACKLDIRGAPGPSELFLHYSFDASFELHPKDEPYRMPQVTERPRLRDKEYAVIVGSADFEMTIDEYNRVRIQYAWDRQGDFNGRNSIWVRVAQPWQGNQMGTVMHGRHGQQVIVDYINGDPDRPIVTAFVPDVNNMPAWKLPKNQALTGIVTRSLGRGATTNHLAFDDTLGRQQVQLASDHAKSSLSLGYITRIEGNAGRQEARGEGFELNSVKAGVLRSLGMYISTFVHGTAGGMVKEMRETVARLTQARQQHEDLSQLAARHQAQTPESGQNDVTSTIKAQNEAIRGDAQTSENMFPELSRPDIVLASAAGIATSADDSTHMASRRDHAITAGRDASVSSGRSFFVAAREAISMFAYQLGLKLVAAYGNVEIKAQNDGIDATANKDVNITSENGTIYINAKRVVITAGGSRLAVGSEGLQGFTSADFLVHAASHATDGPVSVPSHLAQIAPYPMQISCAALTGAMSSAVGPADHVLPAPPANVPAPAPAPAPATAANLLPAAGTATPFDAGTPTRFEPTLVGTPEQSGSTSAQTIPVVDTTIEPCQRTLRDIPKSTVTWDMESGNYWGVYADGSPWLDPTTKKQKFVRYAGSKGTFNIVFDAASKTITMQVIVLVVPMRVRKVDPRNPKIIDIVPYESGRDNDPRHADSFMKEPRPAKAITNLPEMKSEIEKFLNKNKYKLTIKKCPKSSENDGESSCATQVTVKFVIDFVTDAKEAHHAQVNLYPLSERADAANWGELNVQRDDKDTKWIPIPNEHVQQHETGHLFSFPDEYYDQGGAVYKEYIDKQQQIDLVLAVASPDKGMWQGIGRTTLMGPGVYTPGVKVPSYYLNRVRDWFGRQTGWDWKIIPHIEA</sequence>
<evidence type="ECO:0000256" key="1">
    <source>
        <dbReference type="ARBA" id="ARBA00005558"/>
    </source>
</evidence>
<feature type="region of interest" description="Disordered" evidence="2">
    <location>
        <begin position="915"/>
        <end position="945"/>
    </location>
</feature>
<dbReference type="InterPro" id="IPR028244">
    <property type="entry name" value="T6SS_Rhs_Vgr_dom"/>
</dbReference>
<dbReference type="InterPro" id="IPR006533">
    <property type="entry name" value="T6SS_Vgr_RhsGE"/>
</dbReference>
<dbReference type="InterPro" id="IPR037026">
    <property type="entry name" value="Vgr_OB-fold_dom_sf"/>
</dbReference>
<dbReference type="Gene3D" id="2.40.50.230">
    <property type="entry name" value="Gp5 N-terminal domain"/>
    <property type="match status" value="1"/>
</dbReference>
<dbReference type="InterPro" id="IPR006531">
    <property type="entry name" value="Gp5/Vgr_OB"/>
</dbReference>
<dbReference type="SUPFAM" id="SSF69279">
    <property type="entry name" value="Phage tail proteins"/>
    <property type="match status" value="2"/>
</dbReference>
<protein>
    <submittedName>
        <fullName evidence="6">Type VI secretion system tip protein VgrG</fullName>
    </submittedName>
</protein>
<evidence type="ECO:0000313" key="6">
    <source>
        <dbReference type="EMBL" id="QBR02858.1"/>
    </source>
</evidence>
<dbReference type="Pfam" id="PF13296">
    <property type="entry name" value="T6SS_Vgr"/>
    <property type="match status" value="1"/>
</dbReference>
<reference evidence="6 7" key="1">
    <citation type="submission" date="2019-03" db="EMBL/GenBank/DDBJ databases">
        <title>Paraburkholderia sp. 7MH5, isolated from subtropical forest soil.</title>
        <authorList>
            <person name="Gao Z.-H."/>
            <person name="Qiu L.-H."/>
        </authorList>
    </citation>
    <scope>NUCLEOTIDE SEQUENCE [LARGE SCALE GENOMIC DNA]</scope>
    <source>
        <strain evidence="6 7">7MH5</strain>
    </source>
</reference>
<dbReference type="NCBIfam" id="TIGR03361">
    <property type="entry name" value="VI_Rhs_Vgr"/>
    <property type="match status" value="1"/>
</dbReference>